<dbReference type="SUPFAM" id="SSF50685">
    <property type="entry name" value="Barwin-like endoglucanases"/>
    <property type="match status" value="1"/>
</dbReference>
<dbReference type="GO" id="GO:0019867">
    <property type="term" value="C:outer membrane"/>
    <property type="evidence" value="ECO:0007669"/>
    <property type="project" value="InterPro"/>
</dbReference>
<evidence type="ECO:0000256" key="2">
    <source>
        <dbReference type="SAM" id="Phobius"/>
    </source>
</evidence>
<dbReference type="Pfam" id="PF06725">
    <property type="entry name" value="3D"/>
    <property type="match status" value="1"/>
</dbReference>
<dbReference type="PROSITE" id="PS51109">
    <property type="entry name" value="G5"/>
    <property type="match status" value="1"/>
</dbReference>
<dbReference type="GO" id="GO:0009254">
    <property type="term" value="P:peptidoglycan turnover"/>
    <property type="evidence" value="ECO:0007669"/>
    <property type="project" value="InterPro"/>
</dbReference>
<dbReference type="AlphaFoldDB" id="A0A419T031"/>
<dbReference type="Pfam" id="PF07501">
    <property type="entry name" value="G5"/>
    <property type="match status" value="1"/>
</dbReference>
<dbReference type="InterPro" id="IPR011098">
    <property type="entry name" value="G5_dom"/>
</dbReference>
<keyword evidence="2" id="KW-0812">Transmembrane</keyword>
<evidence type="ECO:0000259" key="3">
    <source>
        <dbReference type="PROSITE" id="PS51109"/>
    </source>
</evidence>
<dbReference type="PANTHER" id="PTHR39160:SF4">
    <property type="entry name" value="RESUSCITATION-PROMOTING FACTOR RPFB"/>
    <property type="match status" value="1"/>
</dbReference>
<dbReference type="Gene3D" id="2.20.230.10">
    <property type="entry name" value="Resuscitation-promoting factor rpfb"/>
    <property type="match status" value="1"/>
</dbReference>
<evidence type="ECO:0000313" key="5">
    <source>
        <dbReference type="Proteomes" id="UP000284177"/>
    </source>
</evidence>
<dbReference type="InterPro" id="IPR036908">
    <property type="entry name" value="RlpA-like_sf"/>
</dbReference>
<dbReference type="CDD" id="cd22786">
    <property type="entry name" value="DPBB_YuiC-like"/>
    <property type="match status" value="1"/>
</dbReference>
<evidence type="ECO:0000313" key="4">
    <source>
        <dbReference type="EMBL" id="RKD30900.1"/>
    </source>
</evidence>
<feature type="transmembrane region" description="Helical" evidence="2">
    <location>
        <begin position="12"/>
        <end position="31"/>
    </location>
</feature>
<dbReference type="GO" id="GO:0004553">
    <property type="term" value="F:hydrolase activity, hydrolyzing O-glycosyl compounds"/>
    <property type="evidence" value="ECO:0007669"/>
    <property type="project" value="InterPro"/>
</dbReference>
<proteinExistence type="predicted"/>
<dbReference type="SMART" id="SM01208">
    <property type="entry name" value="G5"/>
    <property type="match status" value="1"/>
</dbReference>
<dbReference type="InterPro" id="IPR010611">
    <property type="entry name" value="3D_dom"/>
</dbReference>
<dbReference type="EMBL" id="MCIB01000027">
    <property type="protein sequence ID" value="RKD30900.1"/>
    <property type="molecule type" value="Genomic_DNA"/>
</dbReference>
<dbReference type="PANTHER" id="PTHR39160">
    <property type="entry name" value="CELL WALL-BINDING PROTEIN YOCH"/>
    <property type="match status" value="1"/>
</dbReference>
<dbReference type="InterPro" id="IPR007137">
    <property type="entry name" value="DUF348"/>
</dbReference>
<protein>
    <recommendedName>
        <fullName evidence="3">G5 domain-containing protein</fullName>
    </recommendedName>
</protein>
<name>A0A419T031_9FIRM</name>
<keyword evidence="5" id="KW-1185">Reference proteome</keyword>
<comment type="caution">
    <text evidence="4">The sequence shown here is derived from an EMBL/GenBank/DDBJ whole genome shotgun (WGS) entry which is preliminary data.</text>
</comment>
<keyword evidence="2" id="KW-0472">Membrane</keyword>
<dbReference type="Pfam" id="PF03990">
    <property type="entry name" value="DUF348"/>
    <property type="match status" value="2"/>
</dbReference>
<keyword evidence="1" id="KW-0732">Signal</keyword>
<organism evidence="4 5">
    <name type="scientific">Thermohalobacter berrensis</name>
    <dbReference type="NCBI Taxonomy" id="99594"/>
    <lineage>
        <taxon>Bacteria</taxon>
        <taxon>Bacillati</taxon>
        <taxon>Bacillota</taxon>
        <taxon>Tissierellia</taxon>
        <taxon>Tissierellales</taxon>
        <taxon>Thermohalobacteraceae</taxon>
        <taxon>Thermohalobacter</taxon>
    </lineage>
</organism>
<keyword evidence="2" id="KW-1133">Transmembrane helix</keyword>
<gene>
    <name evidence="4" type="ORF">BET03_13155</name>
</gene>
<sequence length="343" mass="38798">MGVIIMLNGNKNKIFILLSIVVILAISLGMYKYTIKNITISIDEEKISLKTSKKTVEELLESENIKLTSYDYINVDLEQKLKDDMKIIIKRAVPVTILVDNKQIRKNTYLKTVEEVLNDTNIKVDNNDRISPRLDEEIKSNMEIKVTRVEEKIETKEEEISYRQVVKSNDKLEKGKTRLIKKGQEGLKKVKIKKIYEDGELVSQVILEENIVKEPVNEVIEKGTKDYLVSSRGNIRFKGSIIMTATAYDLSYESTGKRPGDKGYGITASGTRARRGVVAVDPNVIPLGTKLYIKSLDGSEDYGFAVAEDTGGAIKGNRIDVFIPDREEALRFGIRKVKVYILE</sequence>
<accession>A0A419T031</accession>
<feature type="domain" description="G5" evidence="3">
    <location>
        <begin position="146"/>
        <end position="226"/>
    </location>
</feature>
<dbReference type="Proteomes" id="UP000284177">
    <property type="component" value="Unassembled WGS sequence"/>
</dbReference>
<evidence type="ECO:0000256" key="1">
    <source>
        <dbReference type="ARBA" id="ARBA00022729"/>
    </source>
</evidence>
<reference evidence="4 5" key="1">
    <citation type="submission" date="2016-08" db="EMBL/GenBank/DDBJ databases">
        <title>Novel Firmicutes and Novel Genomes.</title>
        <authorList>
            <person name="Poppleton D.I."/>
            <person name="Gribaldo S."/>
        </authorList>
    </citation>
    <scope>NUCLEOTIDE SEQUENCE [LARGE SCALE GENOMIC DNA]</scope>
    <source>
        <strain evidence="4 5">CTT3</strain>
    </source>
</reference>
<dbReference type="Gene3D" id="2.40.40.10">
    <property type="entry name" value="RlpA-like domain"/>
    <property type="match status" value="1"/>
</dbReference>
<dbReference type="InterPro" id="IPR051933">
    <property type="entry name" value="Resuscitation_pf_RpfB"/>
</dbReference>